<comment type="subcellular location">
    <subcellularLocation>
        <location evidence="1">Membrane</location>
        <topology evidence="1">Multi-pass membrane protein</topology>
    </subcellularLocation>
</comment>
<evidence type="ECO:0000256" key="3">
    <source>
        <dbReference type="ARBA" id="ARBA00022692"/>
    </source>
</evidence>
<dbReference type="EMBL" id="VOIH02000002">
    <property type="protein sequence ID" value="KAF3453652.1"/>
    <property type="molecule type" value="Genomic_DNA"/>
</dbReference>
<evidence type="ECO:0000256" key="4">
    <source>
        <dbReference type="ARBA" id="ARBA00022989"/>
    </source>
</evidence>
<evidence type="ECO:0000256" key="2">
    <source>
        <dbReference type="ARBA" id="ARBA00006824"/>
    </source>
</evidence>
<dbReference type="GO" id="GO:0016020">
    <property type="term" value="C:membrane"/>
    <property type="evidence" value="ECO:0007669"/>
    <property type="project" value="UniProtKB-SubCell"/>
</dbReference>
<reference evidence="7" key="1">
    <citation type="submission" date="2020-03" db="EMBL/GenBank/DDBJ databases">
        <title>A high-quality chromosome-level genome assembly of a woody plant with both climbing and erect habits, Rhamnella rubrinervis.</title>
        <authorList>
            <person name="Lu Z."/>
            <person name="Yang Y."/>
            <person name="Zhu X."/>
            <person name="Sun Y."/>
        </authorList>
    </citation>
    <scope>NUCLEOTIDE SEQUENCE</scope>
    <source>
        <strain evidence="7">BYM</strain>
        <tissue evidence="7">Leaf</tissue>
    </source>
</reference>
<keyword evidence="8" id="KW-1185">Reference proteome</keyword>
<dbReference type="OrthoDB" id="430207at2759"/>
<dbReference type="GO" id="GO:0005737">
    <property type="term" value="C:cytoplasm"/>
    <property type="evidence" value="ECO:0007669"/>
    <property type="project" value="TreeGrafter"/>
</dbReference>
<keyword evidence="5" id="KW-0472">Membrane</keyword>
<sequence>MASVNTIAHQRFLSLAKPKSKPASPHPKSTSTLVWISKPLQHSICKRKKRKDSWVLNSVEEECDVIPVQSSDYTDQQEGVVVSRVESGGVEGELASQVGGFGANEGRLLFEGSFGSGSGVGDERGGSENEEMDRLIDRTINAAIVLAAGTFAITRLLTIDRDYWQGWTIYEIVRYAPLHNWTAYEEALKRNPVLAKMVISGVVYSLGDWIAQCFEGKPLFEFDRARMFRSGLVGFTLHGSLSHYYYQFCEELFPFQDWWVVPAKVIFDQTAWAAVWNSIYFTVLGFLRFESPLSIFSELKATFWPMLTAGWKLWPFAHLITYGVIPVEQRLLWVDCVELIWVTILSTYSNEKSESRISEAPTEENSSSSSIVPHEE</sequence>
<dbReference type="InterPro" id="IPR007248">
    <property type="entry name" value="Mpv17_PMP22"/>
</dbReference>
<evidence type="ECO:0000256" key="5">
    <source>
        <dbReference type="ARBA" id="ARBA00023136"/>
    </source>
</evidence>
<name>A0A8K0MPG6_9ROSA</name>
<evidence type="ECO:0000313" key="7">
    <source>
        <dbReference type="EMBL" id="KAF3453652.1"/>
    </source>
</evidence>
<dbReference type="AlphaFoldDB" id="A0A8K0MPG6"/>
<evidence type="ECO:0000256" key="1">
    <source>
        <dbReference type="ARBA" id="ARBA00004141"/>
    </source>
</evidence>
<dbReference type="PANTHER" id="PTHR11266:SF16">
    <property type="entry name" value="PROTEIN SYM1"/>
    <property type="match status" value="1"/>
</dbReference>
<evidence type="ECO:0000313" key="8">
    <source>
        <dbReference type="Proteomes" id="UP000796880"/>
    </source>
</evidence>
<gene>
    <name evidence="7" type="ORF">FNV43_RR04093</name>
</gene>
<accession>A0A8K0MPG6</accession>
<comment type="caution">
    <text evidence="7">The sequence shown here is derived from an EMBL/GenBank/DDBJ whole genome shotgun (WGS) entry which is preliminary data.</text>
</comment>
<dbReference type="Pfam" id="PF04117">
    <property type="entry name" value="Mpv17_PMP22"/>
    <property type="match status" value="1"/>
</dbReference>
<feature type="region of interest" description="Disordered" evidence="6">
    <location>
        <begin position="354"/>
        <end position="376"/>
    </location>
</feature>
<protein>
    <recommendedName>
        <fullName evidence="9">Peroxisomal membrane protein 2</fullName>
    </recommendedName>
</protein>
<evidence type="ECO:0008006" key="9">
    <source>
        <dbReference type="Google" id="ProtNLM"/>
    </source>
</evidence>
<organism evidence="7 8">
    <name type="scientific">Rhamnella rubrinervis</name>
    <dbReference type="NCBI Taxonomy" id="2594499"/>
    <lineage>
        <taxon>Eukaryota</taxon>
        <taxon>Viridiplantae</taxon>
        <taxon>Streptophyta</taxon>
        <taxon>Embryophyta</taxon>
        <taxon>Tracheophyta</taxon>
        <taxon>Spermatophyta</taxon>
        <taxon>Magnoliopsida</taxon>
        <taxon>eudicotyledons</taxon>
        <taxon>Gunneridae</taxon>
        <taxon>Pentapetalae</taxon>
        <taxon>rosids</taxon>
        <taxon>fabids</taxon>
        <taxon>Rosales</taxon>
        <taxon>Rhamnaceae</taxon>
        <taxon>rhamnoid group</taxon>
        <taxon>Rhamneae</taxon>
        <taxon>Rhamnella</taxon>
    </lineage>
</organism>
<keyword evidence="4" id="KW-1133">Transmembrane helix</keyword>
<feature type="compositionally biased region" description="Polar residues" evidence="6">
    <location>
        <begin position="363"/>
        <end position="376"/>
    </location>
</feature>
<keyword evidence="3" id="KW-0812">Transmembrane</keyword>
<evidence type="ECO:0000256" key="6">
    <source>
        <dbReference type="SAM" id="MobiDB-lite"/>
    </source>
</evidence>
<dbReference type="Proteomes" id="UP000796880">
    <property type="component" value="Unassembled WGS sequence"/>
</dbReference>
<proteinExistence type="inferred from homology"/>
<comment type="similarity">
    <text evidence="2">Belongs to the peroxisomal membrane protein PXMP2/4 family.</text>
</comment>
<dbReference type="PANTHER" id="PTHR11266">
    <property type="entry name" value="PEROXISOMAL MEMBRANE PROTEIN 2, PXMP2 MPV17"/>
    <property type="match status" value="1"/>
</dbReference>